<dbReference type="GO" id="GO:0019262">
    <property type="term" value="P:N-acetylneuraminate catabolic process"/>
    <property type="evidence" value="ECO:0007669"/>
    <property type="project" value="TreeGrafter"/>
</dbReference>
<dbReference type="Proteomes" id="UP001268577">
    <property type="component" value="Unassembled WGS sequence"/>
</dbReference>
<dbReference type="EC" id="3.1.1.31" evidence="4"/>
<dbReference type="Gene3D" id="3.40.50.1360">
    <property type="match status" value="1"/>
</dbReference>
<organism evidence="4 5">
    <name type="scientific">Vagococcus carniphilus</name>
    <dbReference type="NCBI Taxonomy" id="218144"/>
    <lineage>
        <taxon>Bacteria</taxon>
        <taxon>Bacillati</taxon>
        <taxon>Bacillota</taxon>
        <taxon>Bacilli</taxon>
        <taxon>Lactobacillales</taxon>
        <taxon>Enterococcaceae</taxon>
        <taxon>Vagococcus</taxon>
    </lineage>
</organism>
<sequence>MKIEQFKEVNLIGHQVVEDLKKVLETNPTPLVCIAGGDTTIPIMEAIVEASQTGELDTSAMKFISLDEWGSLGRSVKGSCAQTLYDHLYTPLNTPEENIFFFNGENDLKEEAQKGNDFIKHNEGIDYILLGVGMNGHIGFNEPGIKQEEDTIIVDLDDVTKKVMKKYFNEDYPLEQGITLSLNQILKANQIVVMMTGEHKQEVFKKTVDLVEDPMFPVSMLKKQSEKLSLYVDDKAYAK</sequence>
<comment type="caution">
    <text evidence="4">The sequence shown here is derived from an EMBL/GenBank/DDBJ whole genome shotgun (WGS) entry which is preliminary data.</text>
</comment>
<dbReference type="PANTHER" id="PTHR11280:SF5">
    <property type="entry name" value="GLUCOSAMINE-6-PHOSPHATE ISOMERASE"/>
    <property type="match status" value="1"/>
</dbReference>
<dbReference type="GO" id="GO:0005975">
    <property type="term" value="P:carbohydrate metabolic process"/>
    <property type="evidence" value="ECO:0007669"/>
    <property type="project" value="InterPro"/>
</dbReference>
<dbReference type="SUPFAM" id="SSF100950">
    <property type="entry name" value="NagB/RpiA/CoA transferase-like"/>
    <property type="match status" value="1"/>
</dbReference>
<evidence type="ECO:0000256" key="1">
    <source>
        <dbReference type="ARBA" id="ARBA00022801"/>
    </source>
</evidence>
<dbReference type="Pfam" id="PF01182">
    <property type="entry name" value="Glucosamine_iso"/>
    <property type="match status" value="1"/>
</dbReference>
<dbReference type="PANTHER" id="PTHR11280">
    <property type="entry name" value="GLUCOSAMINE-6-PHOSPHATE ISOMERASE"/>
    <property type="match status" value="1"/>
</dbReference>
<dbReference type="EMBL" id="JARQBZ010000001">
    <property type="protein sequence ID" value="MDT2832556.1"/>
    <property type="molecule type" value="Genomic_DNA"/>
</dbReference>
<dbReference type="RefSeq" id="WP_311866515.1">
    <property type="nucleotide sequence ID" value="NZ_JARQBZ010000001.1"/>
</dbReference>
<dbReference type="GO" id="GO:0006046">
    <property type="term" value="P:N-acetylglucosamine catabolic process"/>
    <property type="evidence" value="ECO:0007669"/>
    <property type="project" value="TreeGrafter"/>
</dbReference>
<feature type="domain" description="Glucosamine/galactosamine-6-phosphate isomerase" evidence="3">
    <location>
        <begin position="13"/>
        <end position="228"/>
    </location>
</feature>
<evidence type="ECO:0000256" key="2">
    <source>
        <dbReference type="ARBA" id="ARBA00023277"/>
    </source>
</evidence>
<dbReference type="GO" id="GO:0042802">
    <property type="term" value="F:identical protein binding"/>
    <property type="evidence" value="ECO:0007669"/>
    <property type="project" value="TreeGrafter"/>
</dbReference>
<dbReference type="AlphaFoldDB" id="A0AAW8TZ15"/>
<dbReference type="GO" id="GO:0006043">
    <property type="term" value="P:glucosamine catabolic process"/>
    <property type="evidence" value="ECO:0007669"/>
    <property type="project" value="TreeGrafter"/>
</dbReference>
<gene>
    <name evidence="4" type="ORF">P7H70_00700</name>
</gene>
<protein>
    <submittedName>
        <fullName evidence="4">6-phosphogluconolactonase</fullName>
        <ecNumber evidence="4">3.1.1.31</ecNumber>
    </submittedName>
</protein>
<evidence type="ECO:0000313" key="5">
    <source>
        <dbReference type="Proteomes" id="UP001268577"/>
    </source>
</evidence>
<dbReference type="GO" id="GO:0005737">
    <property type="term" value="C:cytoplasm"/>
    <property type="evidence" value="ECO:0007669"/>
    <property type="project" value="TreeGrafter"/>
</dbReference>
<keyword evidence="2" id="KW-0119">Carbohydrate metabolism</keyword>
<proteinExistence type="predicted"/>
<dbReference type="InterPro" id="IPR006148">
    <property type="entry name" value="Glc/Gal-6P_isomerase"/>
</dbReference>
<reference evidence="4" key="1">
    <citation type="submission" date="2023-03" db="EMBL/GenBank/DDBJ databases">
        <authorList>
            <person name="Shen W."/>
            <person name="Cai J."/>
        </authorList>
    </citation>
    <scope>NUCLEOTIDE SEQUENCE</scope>
    <source>
        <strain evidence="4">P96-3</strain>
    </source>
</reference>
<dbReference type="InterPro" id="IPR004547">
    <property type="entry name" value="Glucosamine6P_isomerase"/>
</dbReference>
<evidence type="ECO:0000313" key="4">
    <source>
        <dbReference type="EMBL" id="MDT2832556.1"/>
    </source>
</evidence>
<dbReference type="InterPro" id="IPR037171">
    <property type="entry name" value="NagB/RpiA_transferase-like"/>
</dbReference>
<keyword evidence="1 4" id="KW-0378">Hydrolase</keyword>
<name>A0AAW8TZ15_9ENTE</name>
<accession>A0AAW8TZ15</accession>
<evidence type="ECO:0000259" key="3">
    <source>
        <dbReference type="Pfam" id="PF01182"/>
    </source>
</evidence>
<dbReference type="GO" id="GO:0017057">
    <property type="term" value="F:6-phosphogluconolactonase activity"/>
    <property type="evidence" value="ECO:0007669"/>
    <property type="project" value="UniProtKB-EC"/>
</dbReference>
<dbReference type="GO" id="GO:0004342">
    <property type="term" value="F:glucosamine-6-phosphate deaminase activity"/>
    <property type="evidence" value="ECO:0007669"/>
    <property type="project" value="InterPro"/>
</dbReference>